<name>A0A4V6KEE4_HATHI</name>
<dbReference type="GO" id="GO:0050225">
    <property type="term" value="F:pseudouridine kinase activity"/>
    <property type="evidence" value="ECO:0007669"/>
    <property type="project" value="UniProtKB-EC"/>
</dbReference>
<evidence type="ECO:0000259" key="3">
    <source>
        <dbReference type="PROSITE" id="PS50956"/>
    </source>
</evidence>
<dbReference type="SUPFAM" id="SSF53613">
    <property type="entry name" value="Ribokinase-like"/>
    <property type="match status" value="1"/>
</dbReference>
<dbReference type="InterPro" id="IPR011991">
    <property type="entry name" value="ArsR-like_HTH"/>
</dbReference>
<dbReference type="InterPro" id="IPR011611">
    <property type="entry name" value="PfkB_dom"/>
</dbReference>
<dbReference type="EC" id="2.7.1.83" evidence="4"/>
<organism evidence="4 5">
    <name type="scientific">Hathewaya histolytica</name>
    <name type="common">Clostridium histolyticum</name>
    <dbReference type="NCBI Taxonomy" id="1498"/>
    <lineage>
        <taxon>Bacteria</taxon>
        <taxon>Bacillati</taxon>
        <taxon>Bacillota</taxon>
        <taxon>Clostridia</taxon>
        <taxon>Eubacteriales</taxon>
        <taxon>Clostridiaceae</taxon>
        <taxon>Hathewaya</taxon>
    </lineage>
</organism>
<sequence length="364" mass="40111">MTNREQEILDLIKKNPMISQKELANSLGITRSSVAVHITNLLKKGYIVGKGYIINEEAYVSIIGGTNVDIQGFPNDKLISKDSNPGEVKISLGGVGRNIGENLVKLGVETKLISVVGDDVYGRKILEESRNIGLNMEDSLVLKGKSTSTYLSILDGEGDMSVAIAHMDIFDSLKVEYIQEKKHIIEHSKICIIDTNISKEVIEYIVSNHKNTDFFLDTVSTKKAQKVKDIIGYFHTIKPNKLEAEMLSGIKINNQTDLENTAKYFLDKGVKRVFISLGAEGVYYNDGINSNIIKTPKIEVVNATGAGDAFIAALAYSHLNDFEIDHAARFASVASIMALSHENTINPNMSLENINKKMKEIGLC</sequence>
<keyword evidence="1 4" id="KW-0808">Transferase</keyword>
<dbReference type="InterPro" id="IPR000485">
    <property type="entry name" value="AsnC-type_HTH_dom"/>
</dbReference>
<feature type="domain" description="HTH asnC-type" evidence="3">
    <location>
        <begin position="1"/>
        <end position="74"/>
    </location>
</feature>
<dbReference type="OrthoDB" id="9806249at2"/>
<keyword evidence="2 4" id="KW-0418">Kinase</keyword>
<dbReference type="Pfam" id="PF00294">
    <property type="entry name" value="PfkB"/>
    <property type="match status" value="1"/>
</dbReference>
<dbReference type="GO" id="GO:0043565">
    <property type="term" value="F:sequence-specific DNA binding"/>
    <property type="evidence" value="ECO:0007669"/>
    <property type="project" value="InterPro"/>
</dbReference>
<dbReference type="EMBL" id="LR590481">
    <property type="protein sequence ID" value="VTQ93867.1"/>
    <property type="molecule type" value="Genomic_DNA"/>
</dbReference>
<dbReference type="Proteomes" id="UP000308489">
    <property type="component" value="Chromosome 1"/>
</dbReference>
<dbReference type="PANTHER" id="PTHR10584">
    <property type="entry name" value="SUGAR KINASE"/>
    <property type="match status" value="1"/>
</dbReference>
<dbReference type="RefSeq" id="WP_138210756.1">
    <property type="nucleotide sequence ID" value="NZ_CBCRUQ010000028.1"/>
</dbReference>
<keyword evidence="5" id="KW-1185">Reference proteome</keyword>
<evidence type="ECO:0000313" key="4">
    <source>
        <dbReference type="EMBL" id="VTQ93867.1"/>
    </source>
</evidence>
<dbReference type="InterPro" id="IPR029056">
    <property type="entry name" value="Ribokinase-like"/>
</dbReference>
<dbReference type="PANTHER" id="PTHR10584:SF166">
    <property type="entry name" value="RIBOKINASE"/>
    <property type="match status" value="1"/>
</dbReference>
<dbReference type="Pfam" id="PF13412">
    <property type="entry name" value="HTH_24"/>
    <property type="match status" value="1"/>
</dbReference>
<accession>A0A4V6KEE4</accession>
<dbReference type="InterPro" id="IPR036390">
    <property type="entry name" value="WH_DNA-bd_sf"/>
</dbReference>
<dbReference type="Gene3D" id="1.10.10.10">
    <property type="entry name" value="Winged helix-like DNA-binding domain superfamily/Winged helix DNA-binding domain"/>
    <property type="match status" value="1"/>
</dbReference>
<reference evidence="4 5" key="1">
    <citation type="submission" date="2019-05" db="EMBL/GenBank/DDBJ databases">
        <authorList>
            <consortium name="Pathogen Informatics"/>
        </authorList>
    </citation>
    <scope>NUCLEOTIDE SEQUENCE [LARGE SCALE GENOMIC DNA]</scope>
    <source>
        <strain evidence="4 5">NCTC503</strain>
    </source>
</reference>
<dbReference type="PROSITE" id="PS50956">
    <property type="entry name" value="HTH_ASNC_2"/>
    <property type="match status" value="1"/>
</dbReference>
<dbReference type="CDD" id="cd01941">
    <property type="entry name" value="YeiC_kinase_like"/>
    <property type="match status" value="1"/>
</dbReference>
<dbReference type="CDD" id="cd00090">
    <property type="entry name" value="HTH_ARSR"/>
    <property type="match status" value="1"/>
</dbReference>
<evidence type="ECO:0000256" key="1">
    <source>
        <dbReference type="ARBA" id="ARBA00022679"/>
    </source>
</evidence>
<dbReference type="Gene3D" id="3.40.1190.20">
    <property type="match status" value="1"/>
</dbReference>
<dbReference type="InterPro" id="IPR036388">
    <property type="entry name" value="WH-like_DNA-bd_sf"/>
</dbReference>
<dbReference type="AlphaFoldDB" id="A0A4V6KEE4"/>
<gene>
    <name evidence="4" type="primary">psuK_2</name>
    <name evidence="4" type="ORF">NCTC503_02202</name>
</gene>
<proteinExistence type="predicted"/>
<evidence type="ECO:0000256" key="2">
    <source>
        <dbReference type="ARBA" id="ARBA00022777"/>
    </source>
</evidence>
<dbReference type="SUPFAM" id="SSF46785">
    <property type="entry name" value="Winged helix' DNA-binding domain"/>
    <property type="match status" value="1"/>
</dbReference>
<evidence type="ECO:0000313" key="5">
    <source>
        <dbReference type="Proteomes" id="UP000308489"/>
    </source>
</evidence>
<protein>
    <submittedName>
        <fullName evidence="4">PfkB family kinase</fullName>
        <ecNumber evidence="4">2.7.1.83</ecNumber>
    </submittedName>
</protein>
<dbReference type="KEGG" id="hhw:NCTC503_02202"/>